<organism evidence="2">
    <name type="scientific">marine metagenome</name>
    <dbReference type="NCBI Taxonomy" id="408172"/>
    <lineage>
        <taxon>unclassified sequences</taxon>
        <taxon>metagenomes</taxon>
        <taxon>ecological metagenomes</taxon>
    </lineage>
</organism>
<proteinExistence type="predicted"/>
<dbReference type="EMBL" id="UINC01191069">
    <property type="protein sequence ID" value="SVE05522.1"/>
    <property type="molecule type" value="Genomic_DNA"/>
</dbReference>
<sequence length="154" mass="17938">MLFIVFFCFVLSTSVQSQKLIKGKAKVIDGDTIHIGNNKIRLHGIDAPEQKQTCIFEGNEWNCGQDATFFLSNLINRKSVNCRVNDIDQYKRLVAVCFIDNININQLMIISGWAIAYRYYSKDFIKEEEIAKQNKIGIWRGSFEKPYIYRKKNK</sequence>
<accession>A0A383ACT9</accession>
<dbReference type="PANTHER" id="PTHR12302">
    <property type="entry name" value="EBNA2 BINDING PROTEIN P100"/>
    <property type="match status" value="1"/>
</dbReference>
<dbReference type="AlphaFoldDB" id="A0A383ACT9"/>
<protein>
    <recommendedName>
        <fullName evidence="1">TNase-like domain-containing protein</fullName>
    </recommendedName>
</protein>
<evidence type="ECO:0000259" key="1">
    <source>
        <dbReference type="PROSITE" id="PS50830"/>
    </source>
</evidence>
<name>A0A383ACT9_9ZZZZ</name>
<dbReference type="SUPFAM" id="SSF50199">
    <property type="entry name" value="Staphylococcal nuclease"/>
    <property type="match status" value="1"/>
</dbReference>
<dbReference type="PANTHER" id="PTHR12302:SF26">
    <property type="entry name" value="BLR1266 PROTEIN"/>
    <property type="match status" value="1"/>
</dbReference>
<dbReference type="InterPro" id="IPR035437">
    <property type="entry name" value="SNase_OB-fold_sf"/>
</dbReference>
<dbReference type="Gene3D" id="2.40.50.90">
    <property type="match status" value="1"/>
</dbReference>
<feature type="domain" description="TNase-like" evidence="1">
    <location>
        <begin position="26"/>
        <end position="141"/>
    </location>
</feature>
<dbReference type="InterPro" id="IPR016071">
    <property type="entry name" value="Staphylococal_nuclease_OB-fold"/>
</dbReference>
<dbReference type="Pfam" id="PF00565">
    <property type="entry name" value="SNase"/>
    <property type="match status" value="1"/>
</dbReference>
<dbReference type="SMART" id="SM00318">
    <property type="entry name" value="SNc"/>
    <property type="match status" value="1"/>
</dbReference>
<gene>
    <name evidence="2" type="ORF">METZ01_LOCUS458376</name>
</gene>
<dbReference type="PROSITE" id="PS50830">
    <property type="entry name" value="TNASE_3"/>
    <property type="match status" value="1"/>
</dbReference>
<reference evidence="2" key="1">
    <citation type="submission" date="2018-05" db="EMBL/GenBank/DDBJ databases">
        <authorList>
            <person name="Lanie J.A."/>
            <person name="Ng W.-L."/>
            <person name="Kazmierczak K.M."/>
            <person name="Andrzejewski T.M."/>
            <person name="Davidsen T.M."/>
            <person name="Wayne K.J."/>
            <person name="Tettelin H."/>
            <person name="Glass J.I."/>
            <person name="Rusch D."/>
            <person name="Podicherti R."/>
            <person name="Tsui H.-C.T."/>
            <person name="Winkler M.E."/>
        </authorList>
    </citation>
    <scope>NUCLEOTIDE SEQUENCE</scope>
</reference>
<evidence type="ECO:0000313" key="2">
    <source>
        <dbReference type="EMBL" id="SVE05522.1"/>
    </source>
</evidence>